<gene>
    <name evidence="15" type="ORF">ILT43_03565</name>
</gene>
<reference evidence="15 16" key="1">
    <citation type="submission" date="2020-12" db="EMBL/GenBank/DDBJ databases">
        <title>Sphingomonas sp.</title>
        <authorList>
            <person name="Kim M.K."/>
        </authorList>
    </citation>
    <scope>NUCLEOTIDE SEQUENCE [LARGE SCALE GENOMIC DNA]</scope>
    <source>
        <strain evidence="15 16">BT552</strain>
    </source>
</reference>
<comment type="subcellular location">
    <subcellularLocation>
        <location evidence="1">Cell membrane</location>
        <topology evidence="1">Multi-pass membrane protein</topology>
    </subcellularLocation>
</comment>
<comment type="similarity">
    <text evidence="3 13">Belongs to the membrane-bound acyltransferase family.</text>
</comment>
<dbReference type="Pfam" id="PF03062">
    <property type="entry name" value="MBOAT"/>
    <property type="match status" value="1"/>
</dbReference>
<feature type="transmembrane region" description="Helical" evidence="14">
    <location>
        <begin position="191"/>
        <end position="216"/>
    </location>
</feature>
<dbReference type="InterPro" id="IPR004299">
    <property type="entry name" value="MBOAT_fam"/>
</dbReference>
<dbReference type="PANTHER" id="PTHR13285:SF23">
    <property type="entry name" value="TEICHOIC ACID D-ALANYLTRANSFERASE"/>
    <property type="match status" value="1"/>
</dbReference>
<feature type="transmembrane region" description="Helical" evidence="14">
    <location>
        <begin position="319"/>
        <end position="339"/>
    </location>
</feature>
<feature type="transmembrane region" description="Helical" evidence="14">
    <location>
        <begin position="485"/>
        <end position="503"/>
    </location>
</feature>
<accession>A0ABS2D3E5</accession>
<keyword evidence="16" id="KW-1185">Reference proteome</keyword>
<evidence type="ECO:0000256" key="5">
    <source>
        <dbReference type="ARBA" id="ARBA00022475"/>
    </source>
</evidence>
<name>A0ABS2D3E5_9SPHN</name>
<keyword evidence="7 14" id="KW-0812">Transmembrane</keyword>
<feature type="transmembrane region" description="Helical" evidence="14">
    <location>
        <begin position="120"/>
        <end position="141"/>
    </location>
</feature>
<evidence type="ECO:0000256" key="12">
    <source>
        <dbReference type="ARBA" id="ARBA00031030"/>
    </source>
</evidence>
<dbReference type="PIRSF" id="PIRSF500217">
    <property type="entry name" value="AlgI"/>
    <property type="match status" value="1"/>
</dbReference>
<evidence type="ECO:0000256" key="4">
    <source>
        <dbReference type="ARBA" id="ARBA00016084"/>
    </source>
</evidence>
<keyword evidence="6 13" id="KW-0808">Transferase</keyword>
<evidence type="ECO:0000256" key="8">
    <source>
        <dbReference type="ARBA" id="ARBA00022841"/>
    </source>
</evidence>
<evidence type="ECO:0000256" key="2">
    <source>
        <dbReference type="ARBA" id="ARBA00005182"/>
    </source>
</evidence>
<dbReference type="InterPro" id="IPR028362">
    <property type="entry name" value="AlgI"/>
</dbReference>
<evidence type="ECO:0000256" key="14">
    <source>
        <dbReference type="SAM" id="Phobius"/>
    </source>
</evidence>
<feature type="transmembrane region" description="Helical" evidence="14">
    <location>
        <begin position="423"/>
        <end position="450"/>
    </location>
</feature>
<dbReference type="RefSeq" id="WP_204194765.1">
    <property type="nucleotide sequence ID" value="NZ_JAFEMC010000001.1"/>
</dbReference>
<proteinExistence type="inferred from homology"/>
<feature type="transmembrane region" description="Helical" evidence="14">
    <location>
        <begin position="48"/>
        <end position="69"/>
    </location>
</feature>
<organism evidence="15 16">
    <name type="scientific">Sphingomonas longa</name>
    <dbReference type="NCBI Taxonomy" id="2778730"/>
    <lineage>
        <taxon>Bacteria</taxon>
        <taxon>Pseudomonadati</taxon>
        <taxon>Pseudomonadota</taxon>
        <taxon>Alphaproteobacteria</taxon>
        <taxon>Sphingomonadales</taxon>
        <taxon>Sphingomonadaceae</taxon>
        <taxon>Sphingomonas</taxon>
    </lineage>
</organism>
<dbReference type="InterPro" id="IPR051085">
    <property type="entry name" value="MB_O-acyltransferase"/>
</dbReference>
<evidence type="ECO:0000256" key="9">
    <source>
        <dbReference type="ARBA" id="ARBA00022989"/>
    </source>
</evidence>
<evidence type="ECO:0000313" key="16">
    <source>
        <dbReference type="Proteomes" id="UP000763641"/>
    </source>
</evidence>
<feature type="transmembrane region" description="Helical" evidence="14">
    <location>
        <begin position="81"/>
        <end position="100"/>
    </location>
</feature>
<dbReference type="Proteomes" id="UP000763641">
    <property type="component" value="Unassembled WGS sequence"/>
</dbReference>
<dbReference type="EMBL" id="JAFEMC010000001">
    <property type="protein sequence ID" value="MBM6575434.1"/>
    <property type="molecule type" value="Genomic_DNA"/>
</dbReference>
<evidence type="ECO:0000256" key="1">
    <source>
        <dbReference type="ARBA" id="ARBA00004651"/>
    </source>
</evidence>
<evidence type="ECO:0000256" key="13">
    <source>
        <dbReference type="PIRNR" id="PIRNR016636"/>
    </source>
</evidence>
<keyword evidence="8" id="KW-0016">Alginate biosynthesis</keyword>
<evidence type="ECO:0000256" key="7">
    <source>
        <dbReference type="ARBA" id="ARBA00022692"/>
    </source>
</evidence>
<comment type="pathway">
    <text evidence="2">Glycan biosynthesis; alginate biosynthesis.</text>
</comment>
<keyword evidence="5 13" id="KW-1003">Cell membrane</keyword>
<dbReference type="InterPro" id="IPR024194">
    <property type="entry name" value="Ac/AlaTfrase_AlgI/DltB"/>
</dbReference>
<keyword evidence="9 14" id="KW-1133">Transmembrane helix</keyword>
<feature type="transmembrane region" description="Helical" evidence="14">
    <location>
        <begin position="153"/>
        <end position="171"/>
    </location>
</feature>
<evidence type="ECO:0000256" key="3">
    <source>
        <dbReference type="ARBA" id="ARBA00010323"/>
    </source>
</evidence>
<comment type="caution">
    <text evidence="15">The sequence shown here is derived from an EMBL/GenBank/DDBJ whole genome shotgun (WGS) entry which is preliminary data.</text>
</comment>
<protein>
    <recommendedName>
        <fullName evidence="4">Probable alginate O-acetylase AlgI</fullName>
    </recommendedName>
    <alternativeName>
        <fullName evidence="12">Alginate biosynthesis protein AlgI</fullName>
    </alternativeName>
</protein>
<feature type="transmembrane region" description="Helical" evidence="14">
    <location>
        <begin position="384"/>
        <end position="403"/>
    </location>
</feature>
<evidence type="ECO:0000256" key="6">
    <source>
        <dbReference type="ARBA" id="ARBA00022679"/>
    </source>
</evidence>
<sequence>MLFNSLVFIFLFLPVVVAGYWALAATGRHRPRLIWLAAASLFFYGYWAPRYILLLVFSMTVNYLLAAAIQRLPEGAGRRRNLLIGGIVFNLALLFYFKYFNFFIDNLNAVTGAGITIARIVLPLAISFFTFQKIALLFDVYRKKVRLGPVTEYVTFVLFFPQLIAGPIVHYSELAPQLADRPRLSAASRNILIGLIIFAIGLFKKTVLADTAALYASPIFDAARDGSAPGFVAAWTAAFSYTLQIYFDFSGYSDMAIGLARMFGVLLPLNFHSPLRSGNMAELWRRWHMTLSRFVQSYIFQPLSMPLARYASQRFTAPYAFLAVSTLAPTFLSMVIIGVWHGAGWNFVIFGAMHGIYVATYNAWDFYWKKKRKKNPQRPWSKAAAHIVTILCFVAATVPFRAVDVHVTGRFFGAMLGLNDGSIPWSALVPLGAAGAVASLTIGWLIVALLPNTQHFMTRIEPALEWAKWRKVAPAVIPAEWKPTIGWAIVSGVFLFVGVAFIMRGTTEFIYFNF</sequence>
<dbReference type="PANTHER" id="PTHR13285">
    <property type="entry name" value="ACYLTRANSFERASE"/>
    <property type="match status" value="1"/>
</dbReference>
<feature type="transmembrane region" description="Helical" evidence="14">
    <location>
        <begin position="345"/>
        <end position="364"/>
    </location>
</feature>
<evidence type="ECO:0000313" key="15">
    <source>
        <dbReference type="EMBL" id="MBM6575434.1"/>
    </source>
</evidence>
<keyword evidence="11 13" id="KW-0012">Acyltransferase</keyword>
<dbReference type="PIRSF" id="PIRSF016636">
    <property type="entry name" value="AlgI_DltB"/>
    <property type="match status" value="1"/>
</dbReference>
<keyword evidence="10 13" id="KW-0472">Membrane</keyword>
<evidence type="ECO:0000256" key="11">
    <source>
        <dbReference type="ARBA" id="ARBA00023315"/>
    </source>
</evidence>
<evidence type="ECO:0000256" key="10">
    <source>
        <dbReference type="ARBA" id="ARBA00023136"/>
    </source>
</evidence>